<dbReference type="GO" id="GO:0008173">
    <property type="term" value="F:RNA methyltransferase activity"/>
    <property type="evidence" value="ECO:0007669"/>
    <property type="project" value="InterPro"/>
</dbReference>
<proteinExistence type="inferred from homology"/>
<dbReference type="Gene3D" id="3.40.50.150">
    <property type="entry name" value="Vaccinia Virus protein VP39"/>
    <property type="match status" value="1"/>
</dbReference>
<dbReference type="Gene3D" id="3.30.70.1170">
    <property type="entry name" value="Sun protein, domain 3"/>
    <property type="match status" value="1"/>
</dbReference>
<dbReference type="InterPro" id="IPR049560">
    <property type="entry name" value="MeTrfase_RsmB-F_NOP2_cat"/>
</dbReference>
<dbReference type="Pfam" id="PF21153">
    <property type="entry name" value="NSUN5_N"/>
    <property type="match status" value="1"/>
</dbReference>
<evidence type="ECO:0000256" key="7">
    <source>
        <dbReference type="SAM" id="MobiDB-lite"/>
    </source>
</evidence>
<comment type="caution">
    <text evidence="6">Lacks conserved residue(s) required for the propagation of feature annotation.</text>
</comment>
<evidence type="ECO:0000256" key="6">
    <source>
        <dbReference type="PROSITE-ProRule" id="PRU01023"/>
    </source>
</evidence>
<dbReference type="InterPro" id="IPR001678">
    <property type="entry name" value="MeTrfase_RsmB-F_NOP2_dom"/>
</dbReference>
<dbReference type="FunFam" id="3.40.50.150:FF:000164">
    <property type="entry name" value="Methyltransferase NSUN5, putative"/>
    <property type="match status" value="1"/>
</dbReference>
<feature type="binding site" evidence="6">
    <location>
        <position position="300"/>
    </location>
    <ligand>
        <name>S-adenosyl-L-methionine</name>
        <dbReference type="ChEBI" id="CHEBI:59789"/>
    </ligand>
</feature>
<dbReference type="PANTHER" id="PTHR22807:SF4">
    <property type="entry name" value="28S RRNA (CYTOSINE-C(5))-METHYLTRANSFERASE"/>
    <property type="match status" value="1"/>
</dbReference>
<dbReference type="Pfam" id="PF01189">
    <property type="entry name" value="Methyltr_RsmB-F"/>
    <property type="match status" value="1"/>
</dbReference>
<feature type="binding site" evidence="6">
    <location>
        <position position="252"/>
    </location>
    <ligand>
        <name>S-adenosyl-L-methionine</name>
        <dbReference type="ChEBI" id="CHEBI:59789"/>
    </ligand>
</feature>
<dbReference type="Proteomes" id="UP001146120">
    <property type="component" value="Unassembled WGS sequence"/>
</dbReference>
<evidence type="ECO:0000259" key="8">
    <source>
        <dbReference type="PROSITE" id="PS51686"/>
    </source>
</evidence>
<dbReference type="PROSITE" id="PS51686">
    <property type="entry name" value="SAM_MT_RSMB_NOP"/>
    <property type="match status" value="1"/>
</dbReference>
<reference evidence="9" key="2">
    <citation type="journal article" date="2023" name="Microbiol Resour">
        <title>Decontamination and Annotation of the Draft Genome Sequence of the Oomycete Lagenidium giganteum ARSEF 373.</title>
        <authorList>
            <person name="Morgan W.R."/>
            <person name="Tartar A."/>
        </authorList>
    </citation>
    <scope>NUCLEOTIDE SEQUENCE</scope>
    <source>
        <strain evidence="9">ARSEF 373</strain>
    </source>
</reference>
<dbReference type="Pfam" id="PF21148">
    <property type="entry name" value="NSUN5_fdxn-like"/>
    <property type="match status" value="1"/>
</dbReference>
<dbReference type="InterPro" id="IPR029063">
    <property type="entry name" value="SAM-dependent_MTases_sf"/>
</dbReference>
<reference evidence="9" key="1">
    <citation type="submission" date="2022-11" db="EMBL/GenBank/DDBJ databases">
        <authorList>
            <person name="Morgan W.R."/>
            <person name="Tartar A."/>
        </authorList>
    </citation>
    <scope>NUCLEOTIDE SEQUENCE</scope>
    <source>
        <strain evidence="9">ARSEF 373</strain>
    </source>
</reference>
<dbReference type="InterPro" id="IPR048889">
    <property type="entry name" value="NSUN5_RCM1_N"/>
</dbReference>
<protein>
    <recommendedName>
        <fullName evidence="8">SAM-dependent MTase RsmB/NOP-type domain-containing protein</fullName>
    </recommendedName>
</protein>
<evidence type="ECO:0000256" key="1">
    <source>
        <dbReference type="ARBA" id="ARBA00022603"/>
    </source>
</evidence>
<dbReference type="GO" id="GO:0070475">
    <property type="term" value="P:rRNA base methylation"/>
    <property type="evidence" value="ECO:0007669"/>
    <property type="project" value="TreeGrafter"/>
</dbReference>
<dbReference type="AlphaFoldDB" id="A0AAV2ZD44"/>
<feature type="domain" description="SAM-dependent MTase RsmB/NOP-type" evidence="8">
    <location>
        <begin position="128"/>
        <end position="443"/>
    </location>
</feature>
<dbReference type="GO" id="GO:0005730">
    <property type="term" value="C:nucleolus"/>
    <property type="evidence" value="ECO:0007669"/>
    <property type="project" value="TreeGrafter"/>
</dbReference>
<dbReference type="PRINTS" id="PR02008">
    <property type="entry name" value="RCMTFAMILY"/>
</dbReference>
<dbReference type="SUPFAM" id="SSF53335">
    <property type="entry name" value="S-adenosyl-L-methionine-dependent methyltransferases"/>
    <property type="match status" value="1"/>
</dbReference>
<sequence>MSELYKEAAELLNKLEKRQGGLKSLAYADNVVHKRSSFALVCETLRYKPLLVQLLDAVPQFKLAKKMKDKALLYISLYDLLFGKHKKIQGGGHAKKEMMKFANAFREALVRLKIKAKVASNEHLLPPENRRMSLQLPRYVRINTLLISENEVEAFVREFDAQRDPHVRDLLMLKPGTELHKHPLVVSGKLILQDKASCFPAFILHGEHEDSADNLGDVIDACAAPGNKTSHAAMLLKQKRIDEAKCNVFAFDRSAKRLDLLKRRMKLAGADGIVTPVLQSFLDVDVTDEKYASVRSIQLDPSCSGSGMTNRLDHLLDIASGRVQGEDQENEEYEDVASRLQSLADFQLEALLKAFSFPQVQRVAYSTCSVFHKENEEVVLAALTSEQNRTAERPFALRPCLAGWPRRGEQISGLTEEQAKCMVRANGLEDGTNGFFVAYFERTDAAERTVQPSPLKVATPENDQANNLKRPRDEDTSQPNGAAKRRNKKRKAKRKANSAN</sequence>
<feature type="compositionally biased region" description="Basic residues" evidence="7">
    <location>
        <begin position="483"/>
        <end position="500"/>
    </location>
</feature>
<organism evidence="9 10">
    <name type="scientific">Lagenidium giganteum</name>
    <dbReference type="NCBI Taxonomy" id="4803"/>
    <lineage>
        <taxon>Eukaryota</taxon>
        <taxon>Sar</taxon>
        <taxon>Stramenopiles</taxon>
        <taxon>Oomycota</taxon>
        <taxon>Peronosporomycetes</taxon>
        <taxon>Pythiales</taxon>
        <taxon>Pythiaceae</taxon>
    </lineage>
</organism>
<evidence type="ECO:0000256" key="5">
    <source>
        <dbReference type="ARBA" id="ARBA00053002"/>
    </source>
</evidence>
<feature type="binding site" evidence="6">
    <location>
        <begin position="222"/>
        <end position="228"/>
    </location>
    <ligand>
        <name>S-adenosyl-L-methionine</name>
        <dbReference type="ChEBI" id="CHEBI:59789"/>
    </ligand>
</feature>
<evidence type="ECO:0000256" key="4">
    <source>
        <dbReference type="ARBA" id="ARBA00022884"/>
    </source>
</evidence>
<comment type="similarity">
    <text evidence="6">Belongs to the class I-like SAM-binding methyltransferase superfamily. RsmB/NOP family.</text>
</comment>
<dbReference type="PANTHER" id="PTHR22807">
    <property type="entry name" value="NOP2 YEAST -RELATED NOL1/NOP2/FMU SUN DOMAIN-CONTAINING"/>
    <property type="match status" value="1"/>
</dbReference>
<comment type="caution">
    <text evidence="9">The sequence shown here is derived from an EMBL/GenBank/DDBJ whole genome shotgun (WGS) entry which is preliminary data.</text>
</comment>
<dbReference type="InterPro" id="IPR023267">
    <property type="entry name" value="RCMT"/>
</dbReference>
<dbReference type="InterPro" id="IPR049561">
    <property type="entry name" value="NSUN5_7_fdxn-like"/>
</dbReference>
<evidence type="ECO:0000256" key="3">
    <source>
        <dbReference type="ARBA" id="ARBA00022691"/>
    </source>
</evidence>
<keyword evidence="2 6" id="KW-0808">Transferase</keyword>
<evidence type="ECO:0000313" key="9">
    <source>
        <dbReference type="EMBL" id="DBA04206.1"/>
    </source>
</evidence>
<evidence type="ECO:0000313" key="10">
    <source>
        <dbReference type="Proteomes" id="UP001146120"/>
    </source>
</evidence>
<feature type="active site" description="Nucleophile" evidence="6">
    <location>
        <position position="368"/>
    </location>
</feature>
<dbReference type="EMBL" id="DAKRPA010000011">
    <property type="protein sequence ID" value="DBA04206.1"/>
    <property type="molecule type" value="Genomic_DNA"/>
</dbReference>
<feature type="region of interest" description="Disordered" evidence="7">
    <location>
        <begin position="449"/>
        <end position="500"/>
    </location>
</feature>
<gene>
    <name evidence="9" type="ORF">N0F65_004314</name>
</gene>
<dbReference type="GO" id="GO:0003723">
    <property type="term" value="F:RNA binding"/>
    <property type="evidence" value="ECO:0007669"/>
    <property type="project" value="UniProtKB-UniRule"/>
</dbReference>
<keyword evidence="4 6" id="KW-0694">RNA-binding</keyword>
<keyword evidence="1 6" id="KW-0489">Methyltransferase</keyword>
<comment type="catalytic activity">
    <reaction evidence="5">
        <text>a cytidine in 25S rRNA + S-adenosyl-L-methionine = a 5-methylcytidine in 25S rRNA + S-adenosyl-L-homocysteine + H(+)</text>
        <dbReference type="Rhea" id="RHEA:47780"/>
        <dbReference type="Rhea" id="RHEA-COMP:11911"/>
        <dbReference type="Rhea" id="RHEA-COMP:11912"/>
        <dbReference type="ChEBI" id="CHEBI:15378"/>
        <dbReference type="ChEBI" id="CHEBI:57856"/>
        <dbReference type="ChEBI" id="CHEBI:59789"/>
        <dbReference type="ChEBI" id="CHEBI:74483"/>
        <dbReference type="ChEBI" id="CHEBI:82748"/>
    </reaction>
</comment>
<name>A0AAV2ZD44_9STRA</name>
<evidence type="ECO:0000256" key="2">
    <source>
        <dbReference type="ARBA" id="ARBA00022679"/>
    </source>
</evidence>
<accession>A0AAV2ZD44</accession>
<keyword evidence="10" id="KW-1185">Reference proteome</keyword>
<keyword evidence="3 6" id="KW-0949">S-adenosyl-L-methionine</keyword>